<dbReference type="EMBL" id="GL732555">
    <property type="protein sequence ID" value="EFX78950.1"/>
    <property type="molecule type" value="Genomic_DNA"/>
</dbReference>
<dbReference type="eggNOG" id="KOG2625">
    <property type="taxonomic scope" value="Eukaryota"/>
</dbReference>
<comment type="similarity">
    <text evidence="1">Belongs to the TRAPPC13 family.</text>
</comment>
<dbReference type="PhylomeDB" id="E9GNK0"/>
<dbReference type="Pfam" id="PF23643">
    <property type="entry name" value="TRAPPC13_C"/>
    <property type="match status" value="1"/>
</dbReference>
<dbReference type="Pfam" id="PF23647">
    <property type="entry name" value="TRAPPC13_M"/>
    <property type="match status" value="1"/>
</dbReference>
<feature type="domain" description="Trafficking protein particle complex subunit 13 C-terminal" evidence="3">
    <location>
        <begin position="316"/>
        <end position="412"/>
    </location>
</feature>
<feature type="domain" description="Trafficking protein particle complex subunit 13 middle" evidence="4">
    <location>
        <begin position="173"/>
        <end position="303"/>
    </location>
</feature>
<dbReference type="PANTHER" id="PTHR13134:SF3">
    <property type="entry name" value="TRAFFICKING PROTEIN PARTICLE COMPLEX SUBUNIT 13"/>
    <property type="match status" value="1"/>
</dbReference>
<dbReference type="InterPro" id="IPR055428">
    <property type="entry name" value="TRAPPC13_C"/>
</dbReference>
<reference evidence="5 6" key="1">
    <citation type="journal article" date="2011" name="Science">
        <title>The ecoresponsive genome of Daphnia pulex.</title>
        <authorList>
            <person name="Colbourne J.K."/>
            <person name="Pfrender M.E."/>
            <person name="Gilbert D."/>
            <person name="Thomas W.K."/>
            <person name="Tucker A."/>
            <person name="Oakley T.H."/>
            <person name="Tokishita S."/>
            <person name="Aerts A."/>
            <person name="Arnold G.J."/>
            <person name="Basu M.K."/>
            <person name="Bauer D.J."/>
            <person name="Caceres C.E."/>
            <person name="Carmel L."/>
            <person name="Casola C."/>
            <person name="Choi J.H."/>
            <person name="Detter J.C."/>
            <person name="Dong Q."/>
            <person name="Dusheyko S."/>
            <person name="Eads B.D."/>
            <person name="Frohlich T."/>
            <person name="Geiler-Samerotte K.A."/>
            <person name="Gerlach D."/>
            <person name="Hatcher P."/>
            <person name="Jogdeo S."/>
            <person name="Krijgsveld J."/>
            <person name="Kriventseva E.V."/>
            <person name="Kultz D."/>
            <person name="Laforsch C."/>
            <person name="Lindquist E."/>
            <person name="Lopez J."/>
            <person name="Manak J.R."/>
            <person name="Muller J."/>
            <person name="Pangilinan J."/>
            <person name="Patwardhan R.P."/>
            <person name="Pitluck S."/>
            <person name="Pritham E.J."/>
            <person name="Rechtsteiner A."/>
            <person name="Rho M."/>
            <person name="Rogozin I.B."/>
            <person name="Sakarya O."/>
            <person name="Salamov A."/>
            <person name="Schaack S."/>
            <person name="Shapiro H."/>
            <person name="Shiga Y."/>
            <person name="Skalitzky C."/>
            <person name="Smith Z."/>
            <person name="Souvorov A."/>
            <person name="Sung W."/>
            <person name="Tang Z."/>
            <person name="Tsuchiya D."/>
            <person name="Tu H."/>
            <person name="Vos H."/>
            <person name="Wang M."/>
            <person name="Wolf Y.I."/>
            <person name="Yamagata H."/>
            <person name="Yamada T."/>
            <person name="Ye Y."/>
            <person name="Shaw J.R."/>
            <person name="Andrews J."/>
            <person name="Crease T.J."/>
            <person name="Tang H."/>
            <person name="Lucas S.M."/>
            <person name="Robertson H.M."/>
            <person name="Bork P."/>
            <person name="Koonin E.V."/>
            <person name="Zdobnov E.M."/>
            <person name="Grigoriev I.V."/>
            <person name="Lynch M."/>
            <person name="Boore J.L."/>
        </authorList>
    </citation>
    <scope>NUCLEOTIDE SEQUENCE [LARGE SCALE GENOMIC DNA]</scope>
</reference>
<evidence type="ECO:0000313" key="6">
    <source>
        <dbReference type="Proteomes" id="UP000000305"/>
    </source>
</evidence>
<sequence length="414" mass="46924">METKADQILSIKVMRLSRPVFTQPGLFHPEPWDLVSTILSQEENNVLTEDADQTLDKTFSSQFGLLLPQSFGTIYLGETFQSYLRVQNVGSCLVSNISIKADLQTAAQRLPLTKRNKVSINQLEPQQSTDDILSHEITEIGTHILVCEVSYQIGEGEQMTSSRYYKFQVLKPLDVKTKFYNAESDDVYLEAQIQNTTVDRPLCLDKVTMEPSTLFEVSSLNEISATTGTPWSNMPQLFGKCVNVVQPGEIRQYLHCLKPKQNVRDNHRMLRGESNIGKLDLIWRTAIGDRGRLQTSQLQRMVPNYGDVRLTIQELPNPVKLHRPINFVCKITNTSERPVELSLVLEIRSKPTVLWTGISNRPLKKIDPNHSTEVSLKLVPVMPGLQSISGLKLIDLFLKRTYDYPDIAQMLVIP</sequence>
<dbReference type="OMA" id="YLCVHNG"/>
<dbReference type="InParanoid" id="E9GNK0"/>
<feature type="domain" description="Trafficking protein particle complex subunit 13 N-terminal" evidence="2">
    <location>
        <begin position="8"/>
        <end position="169"/>
    </location>
</feature>
<dbReference type="OrthoDB" id="10250284at2759"/>
<dbReference type="PANTHER" id="PTHR13134">
    <property type="entry name" value="TRAFFICKING PROTEIN PARTICLE COMPLEX SUBUNIT 13"/>
    <property type="match status" value="1"/>
</dbReference>
<dbReference type="GO" id="GO:1990072">
    <property type="term" value="C:TRAPPIII protein complex"/>
    <property type="evidence" value="ECO:0000318"/>
    <property type="project" value="GO_Central"/>
</dbReference>
<evidence type="ECO:0000313" key="5">
    <source>
        <dbReference type="EMBL" id="EFX78950.1"/>
    </source>
</evidence>
<proteinExistence type="inferred from homology"/>
<evidence type="ECO:0000259" key="2">
    <source>
        <dbReference type="Pfam" id="PF06159"/>
    </source>
</evidence>
<protein>
    <recommendedName>
        <fullName evidence="7">Trafficking protein particle complex subunit 13</fullName>
    </recommendedName>
</protein>
<evidence type="ECO:0000256" key="1">
    <source>
        <dbReference type="ARBA" id="ARBA00010785"/>
    </source>
</evidence>
<dbReference type="Proteomes" id="UP000000305">
    <property type="component" value="Unassembled WGS sequence"/>
</dbReference>
<gene>
    <name evidence="5" type="ORF">DAPPUDRAFT_320008</name>
</gene>
<name>E9GNK0_DAPPU</name>
<accession>E9GNK0</accession>
<dbReference type="InterPro" id="IPR010378">
    <property type="entry name" value="TRAPPC13"/>
</dbReference>
<dbReference type="AlphaFoldDB" id="E9GNK0"/>
<dbReference type="STRING" id="6669.E9GNK0"/>
<dbReference type="InterPro" id="IPR055427">
    <property type="entry name" value="TRAPPC13_N"/>
</dbReference>
<evidence type="ECO:0008006" key="7">
    <source>
        <dbReference type="Google" id="ProtNLM"/>
    </source>
</evidence>
<organism evidence="5 6">
    <name type="scientific">Daphnia pulex</name>
    <name type="common">Water flea</name>
    <dbReference type="NCBI Taxonomy" id="6669"/>
    <lineage>
        <taxon>Eukaryota</taxon>
        <taxon>Metazoa</taxon>
        <taxon>Ecdysozoa</taxon>
        <taxon>Arthropoda</taxon>
        <taxon>Crustacea</taxon>
        <taxon>Branchiopoda</taxon>
        <taxon>Diplostraca</taxon>
        <taxon>Cladocera</taxon>
        <taxon>Anomopoda</taxon>
        <taxon>Daphniidae</taxon>
        <taxon>Daphnia</taxon>
    </lineage>
</organism>
<dbReference type="Pfam" id="PF06159">
    <property type="entry name" value="TRAPPC13_N"/>
    <property type="match status" value="1"/>
</dbReference>
<evidence type="ECO:0000259" key="3">
    <source>
        <dbReference type="Pfam" id="PF23643"/>
    </source>
</evidence>
<dbReference type="HOGENOM" id="CLU_027041_0_0_1"/>
<dbReference type="KEGG" id="dpx:DAPPUDRAFT_320008"/>
<evidence type="ECO:0000259" key="4">
    <source>
        <dbReference type="Pfam" id="PF23647"/>
    </source>
</evidence>
<dbReference type="InterPro" id="IPR055429">
    <property type="entry name" value="TRAPPC13_M"/>
</dbReference>
<keyword evidence="6" id="KW-1185">Reference proteome</keyword>
<dbReference type="FunCoup" id="E9GNK0">
    <property type="interactions" value="1010"/>
</dbReference>